<reference evidence="2 3" key="1">
    <citation type="submission" date="2021-01" db="EMBL/GenBank/DDBJ databases">
        <title>Whole genome shotgun sequence of Microbispora corallina NBRC 16416.</title>
        <authorList>
            <person name="Komaki H."/>
            <person name="Tamura T."/>
        </authorList>
    </citation>
    <scope>NUCLEOTIDE SEQUENCE [LARGE SCALE GENOMIC DNA]</scope>
    <source>
        <strain evidence="2 3">NBRC 16416</strain>
    </source>
</reference>
<proteinExistence type="predicted"/>
<protein>
    <submittedName>
        <fullName evidence="2">Uncharacterized protein</fullName>
    </submittedName>
</protein>
<name>A0ABQ4GA88_9ACTN</name>
<dbReference type="Proteomes" id="UP000603904">
    <property type="component" value="Unassembled WGS sequence"/>
</dbReference>
<dbReference type="EMBL" id="BOOC01000049">
    <property type="protein sequence ID" value="GIH43965.1"/>
    <property type="molecule type" value="Genomic_DNA"/>
</dbReference>
<feature type="chain" id="PRO_5046299679" evidence="1">
    <location>
        <begin position="18"/>
        <end position="102"/>
    </location>
</feature>
<keyword evidence="3" id="KW-1185">Reference proteome</keyword>
<evidence type="ECO:0000313" key="3">
    <source>
        <dbReference type="Proteomes" id="UP000603904"/>
    </source>
</evidence>
<evidence type="ECO:0000256" key="1">
    <source>
        <dbReference type="SAM" id="SignalP"/>
    </source>
</evidence>
<accession>A0ABQ4GA88</accession>
<feature type="signal peptide" evidence="1">
    <location>
        <begin position="1"/>
        <end position="17"/>
    </location>
</feature>
<keyword evidence="1" id="KW-0732">Signal</keyword>
<evidence type="ECO:0000313" key="2">
    <source>
        <dbReference type="EMBL" id="GIH43965.1"/>
    </source>
</evidence>
<gene>
    <name evidence="2" type="ORF">Mco01_69650</name>
</gene>
<comment type="caution">
    <text evidence="2">The sequence shown here is derived from an EMBL/GenBank/DDBJ whole genome shotgun (WGS) entry which is preliminary data.</text>
</comment>
<organism evidence="2 3">
    <name type="scientific">Microbispora corallina</name>
    <dbReference type="NCBI Taxonomy" id="83302"/>
    <lineage>
        <taxon>Bacteria</taxon>
        <taxon>Bacillati</taxon>
        <taxon>Actinomycetota</taxon>
        <taxon>Actinomycetes</taxon>
        <taxon>Streptosporangiales</taxon>
        <taxon>Streptosporangiaceae</taxon>
        <taxon>Microbispora</taxon>
    </lineage>
</organism>
<sequence length="102" mass="10718">MMAMTASVFIIAEPASAVTCSVTPAPGVSAVSIRSQKSTSTGYVTSTLYAGQYLPSLCQSESGGYYSSCGGSSYWIYIPGELNFPRWVAAACVRLVKDRVGT</sequence>